<dbReference type="RefSeq" id="WP_353862597.1">
    <property type="nucleotide sequence ID" value="NZ_CP088295.1"/>
</dbReference>
<accession>A0ABY5PBW0</accession>
<dbReference type="PRINTS" id="PR00368">
    <property type="entry name" value="FADPNR"/>
</dbReference>
<reference evidence="2" key="1">
    <citation type="submission" date="2021-11" db="EMBL/GenBank/DDBJ databases">
        <title>Cultivation dependent microbiological survey of springs from the worlds oldest radium mine currently devoted to the extraction of radon-saturated water.</title>
        <authorList>
            <person name="Kapinusova G."/>
            <person name="Smrhova T."/>
            <person name="Strejcek M."/>
            <person name="Suman J."/>
            <person name="Jani K."/>
            <person name="Pajer P."/>
            <person name="Uhlik O."/>
        </authorList>
    </citation>
    <scope>NUCLEOTIDE SEQUENCE [LARGE SCALE GENOMIC DNA]</scope>
    <source>
        <strain evidence="2">J379</strain>
    </source>
</reference>
<proteinExistence type="predicted"/>
<organism evidence="1 2">
    <name type="scientific">Svornostia abyssi</name>
    <dbReference type="NCBI Taxonomy" id="2898438"/>
    <lineage>
        <taxon>Bacteria</taxon>
        <taxon>Bacillati</taxon>
        <taxon>Actinomycetota</taxon>
        <taxon>Thermoleophilia</taxon>
        <taxon>Solirubrobacterales</taxon>
        <taxon>Baekduiaceae</taxon>
        <taxon>Svornostia</taxon>
    </lineage>
</organism>
<name>A0ABY5PBW0_9ACTN</name>
<dbReference type="Proteomes" id="UP001058860">
    <property type="component" value="Chromosome"/>
</dbReference>
<dbReference type="SUPFAM" id="SSF51905">
    <property type="entry name" value="FAD/NAD(P)-binding domain"/>
    <property type="match status" value="1"/>
</dbReference>
<protein>
    <submittedName>
        <fullName evidence="1">NAD(P)/FAD-dependent oxidoreductase</fullName>
    </submittedName>
</protein>
<gene>
    <name evidence="1" type="ORF">LRS13_15210</name>
</gene>
<sequence>MSSSPSVIIIGAGFGGLAAAIELKRHGIESFTVLERHDHVGGVWQANAYPGAACDVPSIIYQFSYALNGDWKHRYGRQSEIREYLDKVARDFGILPHVRFQTKVTAATFAEDTGTWAIDTEGGDTYTADAVICATGQLSEPAIPPIPGLDTFAGHHMHSAEWDDSVDLRGKRVAVVGGGASAIQLVPAIADEVEHLTVIQRDPSWVVNKYDWKVGPVERAIMRIPGMPRLYHDAMWWWFEVRAPSVKSSFDWLRGIWAAERRRHIKKTLKDPKKVAAATPNYTFGCNRLLLSNDWYPTLAREDVDLLGEAVTAMTPTGIVCGDGTTVDADVVIWCTGFKATEYLSPIDIRGRDGRHIREAWADGPEAYLGLTTPGFPNLFMSYGPNTGSLTNTIVYLVERQAAYMRQAIEYLGRSGGWIDVKPEVHDAFNARLQERMQHTSFAAGCPGWYTTESGKVTQVWVGSHVEYGHRTREFDPAVYEHHAVRELAATAPR</sequence>
<dbReference type="PRINTS" id="PR00411">
    <property type="entry name" value="PNDRDTASEI"/>
</dbReference>
<evidence type="ECO:0000313" key="1">
    <source>
        <dbReference type="EMBL" id="UUY02061.1"/>
    </source>
</evidence>
<keyword evidence="2" id="KW-1185">Reference proteome</keyword>
<dbReference type="Gene3D" id="3.50.50.60">
    <property type="entry name" value="FAD/NAD(P)-binding domain"/>
    <property type="match status" value="2"/>
</dbReference>
<dbReference type="EMBL" id="CP088295">
    <property type="protein sequence ID" value="UUY02061.1"/>
    <property type="molecule type" value="Genomic_DNA"/>
</dbReference>
<dbReference type="Pfam" id="PF13738">
    <property type="entry name" value="Pyr_redox_3"/>
    <property type="match status" value="1"/>
</dbReference>
<dbReference type="InterPro" id="IPR036188">
    <property type="entry name" value="FAD/NAD-bd_sf"/>
</dbReference>
<dbReference type="PANTHER" id="PTHR42877">
    <property type="entry name" value="L-ORNITHINE N(5)-MONOOXYGENASE-RELATED"/>
    <property type="match status" value="1"/>
</dbReference>
<dbReference type="PANTHER" id="PTHR42877:SF4">
    <property type="entry name" value="FAD_NAD(P)-BINDING DOMAIN-CONTAINING PROTEIN-RELATED"/>
    <property type="match status" value="1"/>
</dbReference>
<dbReference type="InterPro" id="IPR051209">
    <property type="entry name" value="FAD-bind_Monooxygenase_sf"/>
</dbReference>
<evidence type="ECO:0000313" key="2">
    <source>
        <dbReference type="Proteomes" id="UP001058860"/>
    </source>
</evidence>